<evidence type="ECO:0000313" key="2">
    <source>
        <dbReference type="EMBL" id="CDR37594.1"/>
    </source>
</evidence>
<name>A0A061AJ79_CYBFA</name>
<feature type="region of interest" description="Disordered" evidence="1">
    <location>
        <begin position="1"/>
        <end position="20"/>
    </location>
</feature>
<evidence type="ECO:0000256" key="1">
    <source>
        <dbReference type="SAM" id="MobiDB-lite"/>
    </source>
</evidence>
<dbReference type="EMBL" id="LK052886">
    <property type="protein sequence ID" value="CDR37594.1"/>
    <property type="molecule type" value="Genomic_DNA"/>
</dbReference>
<proteinExistence type="predicted"/>
<gene>
    <name evidence="2" type="ORF">CYFA0S_01e12915g</name>
</gene>
<reference evidence="2" key="1">
    <citation type="journal article" date="2014" name="Genome Announc.">
        <title>Genome sequence of the yeast Cyberlindnera fabianii (Hansenula fabianii).</title>
        <authorList>
            <person name="Freel K.C."/>
            <person name="Sarilar V."/>
            <person name="Neuveglise C."/>
            <person name="Devillers H."/>
            <person name="Friedrich A."/>
            <person name="Schacherer J."/>
        </authorList>
    </citation>
    <scope>NUCLEOTIDE SEQUENCE</scope>
    <source>
        <strain evidence="2">YJS4271</strain>
    </source>
</reference>
<organism evidence="2">
    <name type="scientific">Cyberlindnera fabianii</name>
    <name type="common">Yeast</name>
    <name type="synonym">Hansenula fabianii</name>
    <dbReference type="NCBI Taxonomy" id="36022"/>
    <lineage>
        <taxon>Eukaryota</taxon>
        <taxon>Fungi</taxon>
        <taxon>Dikarya</taxon>
        <taxon>Ascomycota</taxon>
        <taxon>Saccharomycotina</taxon>
        <taxon>Saccharomycetes</taxon>
        <taxon>Phaffomycetales</taxon>
        <taxon>Phaffomycetaceae</taxon>
        <taxon>Cyberlindnera</taxon>
    </lineage>
</organism>
<sequence length="191" mass="21362">MRNRCHLASPAGNKPSRKATSMHSHALAGIQGVIFTRCTACLSLRHTVPHAGSCAYREISCLHCSSVQQFMRTDIADLPLARSSQGRLFEWIDGPMKRKLQLDVFVTEYSLVASSLVRCLCGEENPSKRFRVRVVMSTHIKLSRGWPSQGSLRGHLWNHSCGQLKRPIRVNWPFHAVKRSHCGNSAAGLYP</sequence>
<accession>A0A061AJ79</accession>
<protein>
    <submittedName>
        <fullName evidence="2">CYFA0S01e12915g1_1</fullName>
    </submittedName>
</protein>
<dbReference type="AlphaFoldDB" id="A0A061AJ79"/>